<protein>
    <recommendedName>
        <fullName evidence="5">RNA polymerase sigma factor</fullName>
    </recommendedName>
</protein>
<gene>
    <name evidence="8" type="primary">sigG</name>
    <name evidence="8" type="ORF">WAZ07_17270</name>
</gene>
<dbReference type="InterPro" id="IPR013324">
    <property type="entry name" value="RNA_pol_sigma_r3/r4-like"/>
</dbReference>
<dbReference type="PIRSF" id="PIRSF000770">
    <property type="entry name" value="RNA_pol_sigma-SigE/K"/>
    <property type="match status" value="1"/>
</dbReference>
<dbReference type="RefSeq" id="WP_090914402.1">
    <property type="nucleotide sequence ID" value="NZ_JBAWSX010000011.1"/>
</dbReference>
<dbReference type="PROSITE" id="PS00715">
    <property type="entry name" value="SIGMA70_1"/>
    <property type="match status" value="1"/>
</dbReference>
<keyword evidence="3 5" id="KW-0238">DNA-binding</keyword>
<feature type="domain" description="RNA polymerase sigma-70" evidence="6">
    <location>
        <begin position="66"/>
        <end position="79"/>
    </location>
</feature>
<dbReference type="InterPro" id="IPR014322">
    <property type="entry name" value="RNA_pol_sigma-B/F/G"/>
</dbReference>
<dbReference type="InterPro" id="IPR013325">
    <property type="entry name" value="RNA_pol_sigma_r2"/>
</dbReference>
<evidence type="ECO:0000256" key="2">
    <source>
        <dbReference type="ARBA" id="ARBA00023082"/>
    </source>
</evidence>
<accession>A0ABU8FM86</accession>
<dbReference type="InterPro" id="IPR007630">
    <property type="entry name" value="RNA_pol_sigma70_r4"/>
</dbReference>
<comment type="caution">
    <text evidence="8">The sequence shown here is derived from an EMBL/GenBank/DDBJ whole genome shotgun (WGS) entry which is preliminary data.</text>
</comment>
<dbReference type="NCBIfam" id="NF006071">
    <property type="entry name" value="PRK08215.1"/>
    <property type="match status" value="1"/>
</dbReference>
<dbReference type="EMBL" id="JBAWSX010000011">
    <property type="protein sequence ID" value="MEI4803029.1"/>
    <property type="molecule type" value="Genomic_DNA"/>
</dbReference>
<sequence>MTRNKVEICGVDTSKLPVLKNEEMRRLFREMQSGDISAREKLVNGNLRLVLSVIQRFNNRGEFVDDLFQVGCIGLMKSIDNFDLSQNVKFSTYAVPMIIGEIRRYLRDNNPIRVSRSLRDIAYKALQVREKLIAENSKEPTAMDIAKVLDVTHEEIVFALDAIQDPVSLFEPIYNDGGDPIFVMDQLSDDKQRDEQWVEELALKEGMKRLNEREKMIIRKRFFQGKTQMEVAEEIGISQAQVSRLEKSAIKQMNKTIQG</sequence>
<dbReference type="Pfam" id="PF04542">
    <property type="entry name" value="Sigma70_r2"/>
    <property type="match status" value="1"/>
</dbReference>
<evidence type="ECO:0000256" key="4">
    <source>
        <dbReference type="ARBA" id="ARBA00023163"/>
    </source>
</evidence>
<dbReference type="Proteomes" id="UP001372526">
    <property type="component" value="Unassembled WGS sequence"/>
</dbReference>
<dbReference type="InterPro" id="IPR014212">
    <property type="entry name" value="RNA_pol_sigma-G"/>
</dbReference>
<dbReference type="CDD" id="cd06171">
    <property type="entry name" value="Sigma70_r4"/>
    <property type="match status" value="1"/>
</dbReference>
<dbReference type="NCBIfam" id="TIGR02980">
    <property type="entry name" value="SigBFG"/>
    <property type="match status" value="1"/>
</dbReference>
<feature type="domain" description="RNA polymerase sigma-70" evidence="7">
    <location>
        <begin position="227"/>
        <end position="253"/>
    </location>
</feature>
<comment type="similarity">
    <text evidence="5">Belongs to the sigma-70 factor family.</text>
</comment>
<dbReference type="PANTHER" id="PTHR30385:SF4">
    <property type="entry name" value="RNA POLYMERASE SIGMA-E FACTOR"/>
    <property type="match status" value="1"/>
</dbReference>
<dbReference type="Gene3D" id="1.20.120.1810">
    <property type="match status" value="1"/>
</dbReference>
<evidence type="ECO:0000256" key="1">
    <source>
        <dbReference type="ARBA" id="ARBA00023015"/>
    </source>
</evidence>
<name>A0ABU8FM86_9BACI</name>
<evidence type="ECO:0000256" key="5">
    <source>
        <dbReference type="RuleBase" id="RU362124"/>
    </source>
</evidence>
<evidence type="ECO:0000256" key="3">
    <source>
        <dbReference type="ARBA" id="ARBA00023125"/>
    </source>
</evidence>
<reference evidence="8 9" key="1">
    <citation type="submission" date="2024-01" db="EMBL/GenBank/DDBJ databases">
        <title>Seven novel Bacillus-like species.</title>
        <authorList>
            <person name="Liu G."/>
        </authorList>
    </citation>
    <scope>NUCLEOTIDE SEQUENCE [LARGE SCALE GENOMIC DNA]</scope>
    <source>
        <strain evidence="8 9">FJAT-51639</strain>
    </source>
</reference>
<evidence type="ECO:0000259" key="7">
    <source>
        <dbReference type="PROSITE" id="PS00716"/>
    </source>
</evidence>
<dbReference type="Pfam" id="PF04545">
    <property type="entry name" value="Sigma70_r4"/>
    <property type="match status" value="1"/>
</dbReference>
<keyword evidence="9" id="KW-1185">Reference proteome</keyword>
<organism evidence="8 9">
    <name type="scientific">Bacillus bruguierae</name>
    <dbReference type="NCBI Taxonomy" id="3127667"/>
    <lineage>
        <taxon>Bacteria</taxon>
        <taxon>Bacillati</taxon>
        <taxon>Bacillota</taxon>
        <taxon>Bacilli</taxon>
        <taxon>Bacillales</taxon>
        <taxon>Bacillaceae</taxon>
        <taxon>Bacillus</taxon>
    </lineage>
</organism>
<dbReference type="PRINTS" id="PR00046">
    <property type="entry name" value="SIGMA70FCT"/>
</dbReference>
<evidence type="ECO:0000313" key="9">
    <source>
        <dbReference type="Proteomes" id="UP001372526"/>
    </source>
</evidence>
<dbReference type="SUPFAM" id="SSF88659">
    <property type="entry name" value="Sigma3 and sigma4 domains of RNA polymerase sigma factors"/>
    <property type="match status" value="2"/>
</dbReference>
<dbReference type="NCBIfam" id="TIGR02850">
    <property type="entry name" value="spore_sigG"/>
    <property type="match status" value="1"/>
</dbReference>
<dbReference type="PANTHER" id="PTHR30385">
    <property type="entry name" value="SIGMA FACTOR F FLAGELLAR"/>
    <property type="match status" value="1"/>
</dbReference>
<dbReference type="Gene3D" id="1.20.140.160">
    <property type="match status" value="1"/>
</dbReference>
<dbReference type="InterPro" id="IPR014284">
    <property type="entry name" value="RNA_pol_sigma-70_dom"/>
</dbReference>
<evidence type="ECO:0000313" key="8">
    <source>
        <dbReference type="EMBL" id="MEI4803029.1"/>
    </source>
</evidence>
<dbReference type="NCBIfam" id="TIGR02937">
    <property type="entry name" value="sigma70-ECF"/>
    <property type="match status" value="1"/>
</dbReference>
<dbReference type="PROSITE" id="PS00716">
    <property type="entry name" value="SIGMA70_2"/>
    <property type="match status" value="1"/>
</dbReference>
<keyword evidence="4 5" id="KW-0804">Transcription</keyword>
<dbReference type="InterPro" id="IPR007627">
    <property type="entry name" value="RNA_pol_sigma70_r2"/>
</dbReference>
<dbReference type="InterPro" id="IPR000943">
    <property type="entry name" value="RNA_pol_sigma70"/>
</dbReference>
<comment type="function">
    <text evidence="5">Sigma factors are initiation factors that promote the attachment of RNA polymerase to specific initiation sites and are then released.</text>
</comment>
<evidence type="ECO:0000259" key="6">
    <source>
        <dbReference type="PROSITE" id="PS00715"/>
    </source>
</evidence>
<proteinExistence type="inferred from homology"/>
<dbReference type="SUPFAM" id="SSF88946">
    <property type="entry name" value="Sigma2 domain of RNA polymerase sigma factors"/>
    <property type="match status" value="1"/>
</dbReference>
<keyword evidence="2 5" id="KW-0731">Sigma factor</keyword>
<keyword evidence="1 5" id="KW-0805">Transcription regulation</keyword>